<dbReference type="GO" id="GO:0000981">
    <property type="term" value="F:DNA-binding transcription factor activity, RNA polymerase II-specific"/>
    <property type="evidence" value="ECO:0007669"/>
    <property type="project" value="InterPro"/>
</dbReference>
<evidence type="ECO:0000259" key="2">
    <source>
        <dbReference type="PROSITE" id="PS00463"/>
    </source>
</evidence>
<accession>A0A9P5Q3U5</accession>
<dbReference type="OrthoDB" id="3046261at2759"/>
<comment type="caution">
    <text evidence="3">The sequence shown here is derived from an EMBL/GenBank/DDBJ whole genome shotgun (WGS) entry which is preliminary data.</text>
</comment>
<dbReference type="Proteomes" id="UP000772434">
    <property type="component" value="Unassembled WGS sequence"/>
</dbReference>
<sequence>MAELSTKRKKIASCDFCKAKRVLCHPVETGSCPRCADKGLICTTTPVVRKKRRTKAELQNQRKPESSASQASTPDLCLDGPSTSLEVWTGSQKPSRNLPAPGLDLPSSLVRELFQDLRTLPHFHYPLLPLKELETSLRRRSWHLPALPPHERVLAHCILAITARITSSTSIIVGLDQHKASNLATREPLYTRSLNDFRDFGKKRENICEQLRGEAVWLAQQEAIMINSNAHNAISLSILDFLEYRASGKGGNAYTSAYIHSLRYLSEQSDLSRNSVDRIKFSAYLMAIALCAVSTGAGIPFTHHDQLLMCGEDPTISLEEITNRISTNSLGKTPIFDNMRPLSLHVISLARDISEHITGTFARRHPLDEAELISKYNSLDLLHTTISTCMSQMQNNQHVIEKSVFQWMRYCTFPLLHAWSTLALLVFEELKRRRELIRVNSLTESLDIPGNTIQSRLDLLYLQFRAMASQAPLKSPDHSKKFPRFRELRDGLNVAGFSWVDQTGVVGDIDKFLLSSGSNQQVTDVTDHTVTTAELEIWSLPLSLSGGEDGFAAWAQSLQSLNPLGLLDIGVEGGGGSVDLFGIGAAIGASSDTTQTLEPRIHPIFN</sequence>
<name>A0A9P5Q3U5_9AGAR</name>
<evidence type="ECO:0000313" key="3">
    <source>
        <dbReference type="EMBL" id="KAF9074122.1"/>
    </source>
</evidence>
<proteinExistence type="predicted"/>
<dbReference type="EMBL" id="JADNRY010000014">
    <property type="protein sequence ID" value="KAF9074122.1"/>
    <property type="molecule type" value="Genomic_DNA"/>
</dbReference>
<dbReference type="GO" id="GO:0008270">
    <property type="term" value="F:zinc ion binding"/>
    <property type="evidence" value="ECO:0007669"/>
    <property type="project" value="InterPro"/>
</dbReference>
<dbReference type="InterPro" id="IPR036864">
    <property type="entry name" value="Zn2-C6_fun-type_DNA-bd_sf"/>
</dbReference>
<organism evidence="3 4">
    <name type="scientific">Rhodocollybia butyracea</name>
    <dbReference type="NCBI Taxonomy" id="206335"/>
    <lineage>
        <taxon>Eukaryota</taxon>
        <taxon>Fungi</taxon>
        <taxon>Dikarya</taxon>
        <taxon>Basidiomycota</taxon>
        <taxon>Agaricomycotina</taxon>
        <taxon>Agaricomycetes</taxon>
        <taxon>Agaricomycetidae</taxon>
        <taxon>Agaricales</taxon>
        <taxon>Marasmiineae</taxon>
        <taxon>Omphalotaceae</taxon>
        <taxon>Rhodocollybia</taxon>
    </lineage>
</organism>
<reference evidence="3" key="1">
    <citation type="submission" date="2020-11" db="EMBL/GenBank/DDBJ databases">
        <authorList>
            <consortium name="DOE Joint Genome Institute"/>
            <person name="Ahrendt S."/>
            <person name="Riley R."/>
            <person name="Andreopoulos W."/>
            <person name="Labutti K."/>
            <person name="Pangilinan J."/>
            <person name="Ruiz-Duenas F.J."/>
            <person name="Barrasa J.M."/>
            <person name="Sanchez-Garcia M."/>
            <person name="Camarero S."/>
            <person name="Miyauchi S."/>
            <person name="Serrano A."/>
            <person name="Linde D."/>
            <person name="Babiker R."/>
            <person name="Drula E."/>
            <person name="Ayuso-Fernandez I."/>
            <person name="Pacheco R."/>
            <person name="Padilla G."/>
            <person name="Ferreira P."/>
            <person name="Barriuso J."/>
            <person name="Kellner H."/>
            <person name="Castanera R."/>
            <person name="Alfaro M."/>
            <person name="Ramirez L."/>
            <person name="Pisabarro A.G."/>
            <person name="Kuo A."/>
            <person name="Tritt A."/>
            <person name="Lipzen A."/>
            <person name="He G."/>
            <person name="Yan M."/>
            <person name="Ng V."/>
            <person name="Cullen D."/>
            <person name="Martin F."/>
            <person name="Rosso M.-N."/>
            <person name="Henrissat B."/>
            <person name="Hibbett D."/>
            <person name="Martinez A.T."/>
            <person name="Grigoriev I.V."/>
        </authorList>
    </citation>
    <scope>NUCLEOTIDE SEQUENCE</scope>
    <source>
        <strain evidence="3">AH 40177</strain>
    </source>
</reference>
<dbReference type="PROSITE" id="PS00463">
    <property type="entry name" value="ZN2_CY6_FUNGAL_1"/>
    <property type="match status" value="1"/>
</dbReference>
<keyword evidence="4" id="KW-1185">Reference proteome</keyword>
<dbReference type="AlphaFoldDB" id="A0A9P5Q3U5"/>
<feature type="domain" description="Zn(2)-C6 fungal-type" evidence="2">
    <location>
        <begin position="13"/>
        <end position="42"/>
    </location>
</feature>
<dbReference type="SUPFAM" id="SSF57701">
    <property type="entry name" value="Zn2/Cys6 DNA-binding domain"/>
    <property type="match status" value="1"/>
</dbReference>
<feature type="region of interest" description="Disordered" evidence="1">
    <location>
        <begin position="51"/>
        <end position="76"/>
    </location>
</feature>
<gene>
    <name evidence="3" type="ORF">BDP27DRAFT_1416444</name>
</gene>
<dbReference type="InterPro" id="IPR001138">
    <property type="entry name" value="Zn2Cys6_DnaBD"/>
</dbReference>
<protein>
    <recommendedName>
        <fullName evidence="2">Zn(2)-C6 fungal-type domain-containing protein</fullName>
    </recommendedName>
</protein>
<evidence type="ECO:0000313" key="4">
    <source>
        <dbReference type="Proteomes" id="UP000772434"/>
    </source>
</evidence>
<evidence type="ECO:0000256" key="1">
    <source>
        <dbReference type="SAM" id="MobiDB-lite"/>
    </source>
</evidence>